<gene>
    <name evidence="9" type="ORF">HJ536_20140</name>
</gene>
<evidence type="ECO:0000256" key="4">
    <source>
        <dbReference type="ARBA" id="ARBA00022827"/>
    </source>
</evidence>
<dbReference type="SUPFAM" id="SSF56645">
    <property type="entry name" value="Acyl-CoA dehydrogenase NM domain-like"/>
    <property type="match status" value="1"/>
</dbReference>
<evidence type="ECO:0000256" key="5">
    <source>
        <dbReference type="RuleBase" id="RU362125"/>
    </source>
</evidence>
<dbReference type="InterPro" id="IPR037069">
    <property type="entry name" value="AcylCoA_DH/ox_N_sf"/>
</dbReference>
<dbReference type="Gene3D" id="1.10.540.10">
    <property type="entry name" value="Acyl-CoA dehydrogenase/oxidase, N-terminal domain"/>
    <property type="match status" value="1"/>
</dbReference>
<dbReference type="InterPro" id="IPR036250">
    <property type="entry name" value="AcylCo_DH-like_C"/>
</dbReference>
<dbReference type="SUPFAM" id="SSF47203">
    <property type="entry name" value="Acyl-CoA dehydrogenase C-terminal domain-like"/>
    <property type="match status" value="1"/>
</dbReference>
<protein>
    <submittedName>
        <fullName evidence="9">Acyl-CoA dehydrogenase</fullName>
    </submittedName>
</protein>
<proteinExistence type="inferred from homology"/>
<evidence type="ECO:0000256" key="1">
    <source>
        <dbReference type="ARBA" id="ARBA00001974"/>
    </source>
</evidence>
<dbReference type="InterPro" id="IPR009100">
    <property type="entry name" value="AcylCoA_DH/oxidase_NM_dom_sf"/>
</dbReference>
<dbReference type="Pfam" id="PF02770">
    <property type="entry name" value="Acyl-CoA_dh_M"/>
    <property type="match status" value="1"/>
</dbReference>
<dbReference type="Pfam" id="PF02771">
    <property type="entry name" value="Acyl-CoA_dh_N"/>
    <property type="match status" value="1"/>
</dbReference>
<evidence type="ECO:0000256" key="3">
    <source>
        <dbReference type="ARBA" id="ARBA00022630"/>
    </source>
</evidence>
<dbReference type="GO" id="GO:0016627">
    <property type="term" value="F:oxidoreductase activity, acting on the CH-CH group of donors"/>
    <property type="evidence" value="ECO:0007669"/>
    <property type="project" value="InterPro"/>
</dbReference>
<dbReference type="GO" id="GO:0050660">
    <property type="term" value="F:flavin adenine dinucleotide binding"/>
    <property type="evidence" value="ECO:0007669"/>
    <property type="project" value="InterPro"/>
</dbReference>
<evidence type="ECO:0000259" key="6">
    <source>
        <dbReference type="Pfam" id="PF00441"/>
    </source>
</evidence>
<sequence>MSAFHAPVDDILFSMQQVARADRLPGWDSALATEILNHFATFAEERIAPLDAVGDQIGCQLENGRVRMPEGFKEVFSELVESGWQGLTLPEKFGGQGLSPLLQAGYSEVFTGANHSLQMICCLVPGAAGVLERFGTEDQKARFLPPLAEGRWVSTMALTEPGAGSDLSRIRCRASKDGDSWKLTGEKIFISGGDQDMSEGILHLVLARSGEEGVNGLSLFACPSVMAGKRNAVSVTRIEEKMGLHAQPTCQLAFDGAHAELIGIEGKGLAAMFTMMNDARLDVALQGVAHAARAADIARRYASERVQGRDNAGHPITIDGHPDVARMIETCEQMALCARALCHIVMVEDELGSNPAFVDFMTPVCKYLGTEVGVRAADIAIDVLGGYGYLREYGAEQNFRDARICKIYEGTNGIHARTTVTRGLSAGNGAGARAFAEFIRDCGIDPEPWETQAKRISEMSFPEGEAHKFMRFTCEAAYRAAWSRLAAAGRREASDPLHDLF</sequence>
<keyword evidence="3 5" id="KW-0285">Flavoprotein</keyword>
<dbReference type="EMBL" id="JABCJE010000021">
    <property type="protein sequence ID" value="NVO25668.1"/>
    <property type="molecule type" value="Genomic_DNA"/>
</dbReference>
<reference evidence="9 10" key="1">
    <citation type="submission" date="2020-04" db="EMBL/GenBank/DDBJ databases">
        <title>Donghicola sp., a member of the Rhodobacteraceae family isolated from mangrove forest in Thailand.</title>
        <authorList>
            <person name="Charoenyingcharoen P."/>
            <person name="Yukphan P."/>
        </authorList>
    </citation>
    <scope>NUCLEOTIDE SEQUENCE [LARGE SCALE GENOMIC DNA]</scope>
    <source>
        <strain evidence="9 10">B5-SW-15</strain>
    </source>
</reference>
<comment type="cofactor">
    <cofactor evidence="1 5">
        <name>FAD</name>
        <dbReference type="ChEBI" id="CHEBI:57692"/>
    </cofactor>
</comment>
<evidence type="ECO:0000259" key="7">
    <source>
        <dbReference type="Pfam" id="PF02770"/>
    </source>
</evidence>
<dbReference type="AlphaFoldDB" id="A0A850QFE8"/>
<dbReference type="PANTHER" id="PTHR42803">
    <property type="entry name" value="ACYL-COA DEHYDROGENASE"/>
    <property type="match status" value="1"/>
</dbReference>
<comment type="similarity">
    <text evidence="2 5">Belongs to the acyl-CoA dehydrogenase family.</text>
</comment>
<feature type="domain" description="Acyl-CoA oxidase/dehydrogenase middle" evidence="7">
    <location>
        <begin position="156"/>
        <end position="255"/>
    </location>
</feature>
<dbReference type="InterPro" id="IPR009075">
    <property type="entry name" value="AcylCo_DH/oxidase_C"/>
</dbReference>
<comment type="caution">
    <text evidence="9">The sequence shown here is derived from an EMBL/GenBank/DDBJ whole genome shotgun (WGS) entry which is preliminary data.</text>
</comment>
<name>A0A850QFE8_9RHOB</name>
<feature type="domain" description="Acyl-CoA dehydrogenase/oxidase N-terminal" evidence="8">
    <location>
        <begin position="34"/>
        <end position="150"/>
    </location>
</feature>
<keyword evidence="4 5" id="KW-0274">FAD</keyword>
<dbReference type="Pfam" id="PF00441">
    <property type="entry name" value="Acyl-CoA_dh_1"/>
    <property type="match status" value="1"/>
</dbReference>
<dbReference type="PANTHER" id="PTHR42803:SF1">
    <property type="entry name" value="BROAD-SPECIFICITY LINEAR ACYL-COA DEHYDROGENASE FADE5"/>
    <property type="match status" value="1"/>
</dbReference>
<dbReference type="Gene3D" id="2.40.110.10">
    <property type="entry name" value="Butyryl-CoA Dehydrogenase, subunit A, domain 2"/>
    <property type="match status" value="1"/>
</dbReference>
<dbReference type="RefSeq" id="WP_177159182.1">
    <property type="nucleotide sequence ID" value="NZ_JABCJE010000021.1"/>
</dbReference>
<organism evidence="9 10">
    <name type="scientific">Donghicola mangrovi</name>
    <dbReference type="NCBI Taxonomy" id="2729614"/>
    <lineage>
        <taxon>Bacteria</taxon>
        <taxon>Pseudomonadati</taxon>
        <taxon>Pseudomonadota</taxon>
        <taxon>Alphaproteobacteria</taxon>
        <taxon>Rhodobacterales</taxon>
        <taxon>Roseobacteraceae</taxon>
        <taxon>Donghicola</taxon>
    </lineage>
</organism>
<dbReference type="InterPro" id="IPR046373">
    <property type="entry name" value="Acyl-CoA_Oxase/DH_mid-dom_sf"/>
</dbReference>
<feature type="domain" description="Acyl-CoA dehydrogenase/oxidase C-terminal" evidence="6">
    <location>
        <begin position="266"/>
        <end position="419"/>
    </location>
</feature>
<dbReference type="InterPro" id="IPR052166">
    <property type="entry name" value="Diverse_Acyl-CoA_DH"/>
</dbReference>
<evidence type="ECO:0000259" key="8">
    <source>
        <dbReference type="Pfam" id="PF02771"/>
    </source>
</evidence>
<dbReference type="Proteomes" id="UP000592216">
    <property type="component" value="Unassembled WGS sequence"/>
</dbReference>
<evidence type="ECO:0000313" key="9">
    <source>
        <dbReference type="EMBL" id="NVO25668.1"/>
    </source>
</evidence>
<accession>A0A850QFE8</accession>
<evidence type="ECO:0000256" key="2">
    <source>
        <dbReference type="ARBA" id="ARBA00009347"/>
    </source>
</evidence>
<evidence type="ECO:0000313" key="10">
    <source>
        <dbReference type="Proteomes" id="UP000592216"/>
    </source>
</evidence>
<dbReference type="InterPro" id="IPR006091">
    <property type="entry name" value="Acyl-CoA_Oxase/DH_mid-dom"/>
</dbReference>
<keyword evidence="5" id="KW-0560">Oxidoreductase</keyword>
<dbReference type="InterPro" id="IPR013786">
    <property type="entry name" value="AcylCoA_DH/ox_N"/>
</dbReference>
<dbReference type="Gene3D" id="1.20.140.10">
    <property type="entry name" value="Butyryl-CoA Dehydrogenase, subunit A, domain 3"/>
    <property type="match status" value="1"/>
</dbReference>